<accession>A0ABY7Z1W4</accession>
<reference evidence="2 3" key="1">
    <citation type="submission" date="2023-02" db="EMBL/GenBank/DDBJ databases">
        <title>Devosia chondri sp. nov., isolated from the phycosphere of marine algae.</title>
        <authorList>
            <person name="Kim J.M."/>
            <person name="Lee J.K."/>
            <person name="Choi B.J."/>
            <person name="Bayburt H."/>
            <person name="Jeon C.O."/>
        </authorList>
    </citation>
    <scope>NUCLEOTIDE SEQUENCE [LARGE SCALE GENOMIC DNA]</scope>
    <source>
        <strain evidence="2 3">G2-5</strain>
    </source>
</reference>
<keyword evidence="3" id="KW-1185">Reference proteome</keyword>
<dbReference type="InterPro" id="IPR050397">
    <property type="entry name" value="Env_Response_Regulators"/>
</dbReference>
<dbReference type="SUPFAM" id="SSF51206">
    <property type="entry name" value="cAMP-binding domain-like"/>
    <property type="match status" value="1"/>
</dbReference>
<dbReference type="Pfam" id="PF00027">
    <property type="entry name" value="cNMP_binding"/>
    <property type="match status" value="1"/>
</dbReference>
<dbReference type="InterPro" id="IPR014710">
    <property type="entry name" value="RmlC-like_jellyroll"/>
</dbReference>
<dbReference type="PANTHER" id="PTHR24567:SF74">
    <property type="entry name" value="HTH-TYPE TRANSCRIPTIONAL REGULATOR ARCR"/>
    <property type="match status" value="1"/>
</dbReference>
<dbReference type="InterPro" id="IPR018490">
    <property type="entry name" value="cNMP-bd_dom_sf"/>
</dbReference>
<dbReference type="EMBL" id="CP118247">
    <property type="protein sequence ID" value="WDR07392.1"/>
    <property type="molecule type" value="Genomic_DNA"/>
</dbReference>
<dbReference type="Proteomes" id="UP001222118">
    <property type="component" value="Chromosome"/>
</dbReference>
<evidence type="ECO:0000259" key="1">
    <source>
        <dbReference type="PROSITE" id="PS50042"/>
    </source>
</evidence>
<protein>
    <submittedName>
        <fullName evidence="2">Cyclic nucleotide-binding domain-containing protein</fullName>
    </submittedName>
</protein>
<dbReference type="Gene3D" id="2.60.120.10">
    <property type="entry name" value="Jelly Rolls"/>
    <property type="match status" value="1"/>
</dbReference>
<dbReference type="RefSeq" id="WP_282212905.1">
    <property type="nucleotide sequence ID" value="NZ_CP118247.1"/>
</dbReference>
<gene>
    <name evidence="2" type="ORF">PSQ90_08230</name>
</gene>
<name>A0ABY7Z1W4_9HYPH</name>
<proteinExistence type="predicted"/>
<dbReference type="InterPro" id="IPR000595">
    <property type="entry name" value="cNMP-bd_dom"/>
</dbReference>
<dbReference type="CDD" id="cd00038">
    <property type="entry name" value="CAP_ED"/>
    <property type="match status" value="1"/>
</dbReference>
<dbReference type="PANTHER" id="PTHR24567">
    <property type="entry name" value="CRP FAMILY TRANSCRIPTIONAL REGULATORY PROTEIN"/>
    <property type="match status" value="1"/>
</dbReference>
<dbReference type="SMART" id="SM00100">
    <property type="entry name" value="cNMP"/>
    <property type="match status" value="1"/>
</dbReference>
<feature type="domain" description="Cyclic nucleotide-binding" evidence="1">
    <location>
        <begin position="15"/>
        <end position="132"/>
    </location>
</feature>
<evidence type="ECO:0000313" key="2">
    <source>
        <dbReference type="EMBL" id="WDR07392.1"/>
    </source>
</evidence>
<evidence type="ECO:0000313" key="3">
    <source>
        <dbReference type="Proteomes" id="UP001222118"/>
    </source>
</evidence>
<organism evidence="2 3">
    <name type="scientific">Devosia rhodophyticola</name>
    <dbReference type="NCBI Taxonomy" id="3026423"/>
    <lineage>
        <taxon>Bacteria</taxon>
        <taxon>Pseudomonadati</taxon>
        <taxon>Pseudomonadota</taxon>
        <taxon>Alphaproteobacteria</taxon>
        <taxon>Hyphomicrobiales</taxon>
        <taxon>Devosiaceae</taxon>
        <taxon>Devosia</taxon>
    </lineage>
</organism>
<dbReference type="PROSITE" id="PS50042">
    <property type="entry name" value="CNMP_BINDING_3"/>
    <property type="match status" value="1"/>
</dbReference>
<sequence length="149" mass="16143">MRLDDAAVILASADFFDICDEEQKRLLAFSSEQRLFAPDEMIYRAGEVPLGAHILISGTLKIQPEGKGKPSAISTPGSVVSTIALILSKSRPISITAVVECQTLFVPRASFLKLCRQSPDLAERAADRIQQDLAAYLGALEPVGAKMKR</sequence>